<dbReference type="AlphaFoldDB" id="A0AAD9CLH7"/>
<dbReference type="Proteomes" id="UP001228049">
    <property type="component" value="Unassembled WGS sequence"/>
</dbReference>
<protein>
    <submittedName>
        <fullName evidence="1">G polyprotein</fullName>
    </submittedName>
</protein>
<sequence length="81" mass="8894">EDHQQHTGHRLHTEKGRRHLCSHRCAECLFRCEGRPERVAGASETWHGDKGYSAQQTVSVSKPLGQMATVCQGDGPLPGST</sequence>
<comment type="caution">
    <text evidence="1">The sequence shown here is derived from an EMBL/GenBank/DDBJ whole genome shotgun (WGS) entry which is preliminary data.</text>
</comment>
<organism evidence="1 2">
    <name type="scientific">Dissostichus eleginoides</name>
    <name type="common">Patagonian toothfish</name>
    <name type="synonym">Dissostichus amissus</name>
    <dbReference type="NCBI Taxonomy" id="100907"/>
    <lineage>
        <taxon>Eukaryota</taxon>
        <taxon>Metazoa</taxon>
        <taxon>Chordata</taxon>
        <taxon>Craniata</taxon>
        <taxon>Vertebrata</taxon>
        <taxon>Euteleostomi</taxon>
        <taxon>Actinopterygii</taxon>
        <taxon>Neopterygii</taxon>
        <taxon>Teleostei</taxon>
        <taxon>Neoteleostei</taxon>
        <taxon>Acanthomorphata</taxon>
        <taxon>Eupercaria</taxon>
        <taxon>Perciformes</taxon>
        <taxon>Notothenioidei</taxon>
        <taxon>Nototheniidae</taxon>
        <taxon>Dissostichus</taxon>
    </lineage>
</organism>
<proteinExistence type="predicted"/>
<reference evidence="1" key="1">
    <citation type="submission" date="2023-04" db="EMBL/GenBank/DDBJ databases">
        <title>Chromosome-level genome of Chaenocephalus aceratus.</title>
        <authorList>
            <person name="Park H."/>
        </authorList>
    </citation>
    <scope>NUCLEOTIDE SEQUENCE</scope>
    <source>
        <strain evidence="1">DE</strain>
        <tissue evidence="1">Muscle</tissue>
    </source>
</reference>
<feature type="non-terminal residue" evidence="1">
    <location>
        <position position="81"/>
    </location>
</feature>
<keyword evidence="2" id="KW-1185">Reference proteome</keyword>
<gene>
    <name evidence="1" type="ORF">KUDE01_006220</name>
</gene>
<name>A0AAD9CLH7_DISEL</name>
<evidence type="ECO:0000313" key="1">
    <source>
        <dbReference type="EMBL" id="KAK1903263.1"/>
    </source>
</evidence>
<accession>A0AAD9CLH7</accession>
<evidence type="ECO:0000313" key="2">
    <source>
        <dbReference type="Proteomes" id="UP001228049"/>
    </source>
</evidence>
<feature type="non-terminal residue" evidence="1">
    <location>
        <position position="1"/>
    </location>
</feature>
<dbReference type="EMBL" id="JASDAP010000005">
    <property type="protein sequence ID" value="KAK1903263.1"/>
    <property type="molecule type" value="Genomic_DNA"/>
</dbReference>